<protein>
    <submittedName>
        <fullName evidence="2">Uncharacterized protein</fullName>
    </submittedName>
</protein>
<name>A0ABP0Z2F5_9ROSI</name>
<evidence type="ECO:0000313" key="2">
    <source>
        <dbReference type="EMBL" id="CAK9325990.1"/>
    </source>
</evidence>
<accession>A0ABP0Z2F5</accession>
<keyword evidence="1" id="KW-0472">Membrane</keyword>
<evidence type="ECO:0000313" key="3">
    <source>
        <dbReference type="Proteomes" id="UP001642487"/>
    </source>
</evidence>
<proteinExistence type="predicted"/>
<evidence type="ECO:0000256" key="1">
    <source>
        <dbReference type="SAM" id="Phobius"/>
    </source>
</evidence>
<reference evidence="2 3" key="1">
    <citation type="submission" date="2024-03" db="EMBL/GenBank/DDBJ databases">
        <authorList>
            <person name="Gkanogiannis A."/>
            <person name="Becerra Lopez-Lavalle L."/>
        </authorList>
    </citation>
    <scope>NUCLEOTIDE SEQUENCE [LARGE SCALE GENOMIC DNA]</scope>
</reference>
<dbReference type="Proteomes" id="UP001642487">
    <property type="component" value="Chromosome 7"/>
</dbReference>
<feature type="transmembrane region" description="Helical" evidence="1">
    <location>
        <begin position="43"/>
        <end position="59"/>
    </location>
</feature>
<keyword evidence="1" id="KW-0812">Transmembrane</keyword>
<feature type="transmembrane region" description="Helical" evidence="1">
    <location>
        <begin position="21"/>
        <end position="37"/>
    </location>
</feature>
<organism evidence="2 3">
    <name type="scientific">Citrullus colocynthis</name>
    <name type="common">colocynth</name>
    <dbReference type="NCBI Taxonomy" id="252529"/>
    <lineage>
        <taxon>Eukaryota</taxon>
        <taxon>Viridiplantae</taxon>
        <taxon>Streptophyta</taxon>
        <taxon>Embryophyta</taxon>
        <taxon>Tracheophyta</taxon>
        <taxon>Spermatophyta</taxon>
        <taxon>Magnoliopsida</taxon>
        <taxon>eudicotyledons</taxon>
        <taxon>Gunneridae</taxon>
        <taxon>Pentapetalae</taxon>
        <taxon>rosids</taxon>
        <taxon>fabids</taxon>
        <taxon>Cucurbitales</taxon>
        <taxon>Cucurbitaceae</taxon>
        <taxon>Benincaseae</taxon>
        <taxon>Citrullus</taxon>
    </lineage>
</organism>
<dbReference type="EMBL" id="OZ021741">
    <property type="protein sequence ID" value="CAK9325990.1"/>
    <property type="molecule type" value="Genomic_DNA"/>
</dbReference>
<feature type="non-terminal residue" evidence="2">
    <location>
        <position position="69"/>
    </location>
</feature>
<keyword evidence="1" id="KW-1133">Transmembrane helix</keyword>
<keyword evidence="3" id="KW-1185">Reference proteome</keyword>
<gene>
    <name evidence="2" type="ORF">CITCOLO1_LOCUS18282</name>
</gene>
<sequence>MLTATISKCCINAKDSSKLEALVACLVLVVKVVNIVGLTPRLHMLQSSVVVVARWWLLYRRHCCRMWVR</sequence>